<dbReference type="InterPro" id="IPR000626">
    <property type="entry name" value="Ubiquitin-like_dom"/>
</dbReference>
<evidence type="ECO:0000256" key="1">
    <source>
        <dbReference type="SAM" id="MobiDB-lite"/>
    </source>
</evidence>
<dbReference type="Proteomes" id="UP000770015">
    <property type="component" value="Unassembled WGS sequence"/>
</dbReference>
<name>A0A9P8V0X3_9PEZI</name>
<evidence type="ECO:0000259" key="3">
    <source>
        <dbReference type="PROSITE" id="PS50053"/>
    </source>
</evidence>
<keyword evidence="2" id="KW-0812">Transmembrane</keyword>
<feature type="domain" description="Ubiquitin-like" evidence="3">
    <location>
        <begin position="191"/>
        <end position="248"/>
    </location>
</feature>
<dbReference type="EMBL" id="JAGSXJ010000045">
    <property type="protein sequence ID" value="KAH6662616.1"/>
    <property type="molecule type" value="Genomic_DNA"/>
</dbReference>
<feature type="compositionally biased region" description="Polar residues" evidence="1">
    <location>
        <begin position="296"/>
        <end position="316"/>
    </location>
</feature>
<dbReference type="Gene3D" id="3.10.20.90">
    <property type="entry name" value="Phosphatidylinositol 3-kinase Catalytic Subunit, Chain A, domain 1"/>
    <property type="match status" value="1"/>
</dbReference>
<gene>
    <name evidence="5" type="ORF">F5X68DRAFT_237617</name>
</gene>
<dbReference type="InterPro" id="IPR036533">
    <property type="entry name" value="BAG_dom_sf"/>
</dbReference>
<keyword evidence="2" id="KW-1133">Transmembrane helix</keyword>
<accession>A0A9P8V0X3</accession>
<feature type="domain" description="BAG" evidence="4">
    <location>
        <begin position="330"/>
        <end position="403"/>
    </location>
</feature>
<keyword evidence="6" id="KW-1185">Reference proteome</keyword>
<sequence length="406" mass="44482">MRKAVSTPFNPSQPRRPCLKGPLALRSAKVASDLPLVASPGALANITALLPPSLQSAADRALTTIAATIADSSQYIADTLGVDPNIVLYSTIGCLLLAVPLVMSRYGWPSITSPYGMSSGGVPNITNEDFSYITSEDLQDPLGSGRQTRYYTRTGPPIPAPEDDILILKNKGANYPAHFPAYSIGDGKLRVSDIRNRIAIELDISDRRARRAKILYKGRQLKEPAAPVRDYGVKNKSEIMVVVPDSGASESSSATDEEMVIVAEEDTAPSDAKKRRNKKKSKKGKRSPREEDSGYPGQTSDFSGQTSDFSGPSTNPEALAKLREIDADFMANLYPMLQEYIARTPTDPKKRIDEHRRISETCMQNVLLKLDAVEPNGDQETRMRRKELVHKVQNALKDLDDAKARP</sequence>
<evidence type="ECO:0000259" key="4">
    <source>
        <dbReference type="PROSITE" id="PS51035"/>
    </source>
</evidence>
<feature type="compositionally biased region" description="Basic residues" evidence="1">
    <location>
        <begin position="273"/>
        <end position="286"/>
    </location>
</feature>
<dbReference type="SUPFAM" id="SSF63491">
    <property type="entry name" value="BAG domain"/>
    <property type="match status" value="1"/>
</dbReference>
<dbReference type="InterPro" id="IPR003103">
    <property type="entry name" value="BAG_domain"/>
</dbReference>
<dbReference type="OrthoDB" id="417450at2759"/>
<dbReference type="SUPFAM" id="SSF54236">
    <property type="entry name" value="Ubiquitin-like"/>
    <property type="match status" value="1"/>
</dbReference>
<evidence type="ECO:0000313" key="5">
    <source>
        <dbReference type="EMBL" id="KAH6662616.1"/>
    </source>
</evidence>
<dbReference type="InterPro" id="IPR029071">
    <property type="entry name" value="Ubiquitin-like_domsf"/>
</dbReference>
<evidence type="ECO:0000313" key="6">
    <source>
        <dbReference type="Proteomes" id="UP000770015"/>
    </source>
</evidence>
<dbReference type="PROSITE" id="PS50053">
    <property type="entry name" value="UBIQUITIN_2"/>
    <property type="match status" value="1"/>
</dbReference>
<reference evidence="5" key="1">
    <citation type="journal article" date="2021" name="Nat. Commun.">
        <title>Genetic determinants of endophytism in the Arabidopsis root mycobiome.</title>
        <authorList>
            <person name="Mesny F."/>
            <person name="Miyauchi S."/>
            <person name="Thiergart T."/>
            <person name="Pickel B."/>
            <person name="Atanasova L."/>
            <person name="Karlsson M."/>
            <person name="Huettel B."/>
            <person name="Barry K.W."/>
            <person name="Haridas S."/>
            <person name="Chen C."/>
            <person name="Bauer D."/>
            <person name="Andreopoulos W."/>
            <person name="Pangilinan J."/>
            <person name="LaButti K."/>
            <person name="Riley R."/>
            <person name="Lipzen A."/>
            <person name="Clum A."/>
            <person name="Drula E."/>
            <person name="Henrissat B."/>
            <person name="Kohler A."/>
            <person name="Grigoriev I.V."/>
            <person name="Martin F.M."/>
            <person name="Hacquard S."/>
        </authorList>
    </citation>
    <scope>NUCLEOTIDE SEQUENCE</scope>
    <source>
        <strain evidence="5">MPI-SDFR-AT-0117</strain>
    </source>
</reference>
<dbReference type="SMART" id="SM00264">
    <property type="entry name" value="BAG"/>
    <property type="match status" value="1"/>
</dbReference>
<dbReference type="Pfam" id="PF02179">
    <property type="entry name" value="BAG"/>
    <property type="match status" value="1"/>
</dbReference>
<dbReference type="PROSITE" id="PS51035">
    <property type="entry name" value="BAG"/>
    <property type="match status" value="1"/>
</dbReference>
<keyword evidence="2" id="KW-0472">Membrane</keyword>
<evidence type="ECO:0000256" key="2">
    <source>
        <dbReference type="SAM" id="Phobius"/>
    </source>
</evidence>
<feature type="transmembrane region" description="Helical" evidence="2">
    <location>
        <begin position="86"/>
        <end position="108"/>
    </location>
</feature>
<comment type="caution">
    <text evidence="5">The sequence shown here is derived from an EMBL/GenBank/DDBJ whole genome shotgun (WGS) entry which is preliminary data.</text>
</comment>
<feature type="region of interest" description="Disordered" evidence="1">
    <location>
        <begin position="262"/>
        <end position="316"/>
    </location>
</feature>
<protein>
    <submittedName>
        <fullName evidence="5">BAG domain-containing protein</fullName>
    </submittedName>
</protein>
<organism evidence="5 6">
    <name type="scientific">Plectosphaerella plurivora</name>
    <dbReference type="NCBI Taxonomy" id="936078"/>
    <lineage>
        <taxon>Eukaryota</taxon>
        <taxon>Fungi</taxon>
        <taxon>Dikarya</taxon>
        <taxon>Ascomycota</taxon>
        <taxon>Pezizomycotina</taxon>
        <taxon>Sordariomycetes</taxon>
        <taxon>Hypocreomycetidae</taxon>
        <taxon>Glomerellales</taxon>
        <taxon>Plectosphaerellaceae</taxon>
        <taxon>Plectosphaerella</taxon>
    </lineage>
</organism>
<dbReference type="Gene3D" id="1.20.58.120">
    <property type="entry name" value="BAG domain"/>
    <property type="match status" value="1"/>
</dbReference>
<dbReference type="AlphaFoldDB" id="A0A9P8V0X3"/>
<proteinExistence type="predicted"/>
<dbReference type="GO" id="GO:0051087">
    <property type="term" value="F:protein-folding chaperone binding"/>
    <property type="evidence" value="ECO:0007669"/>
    <property type="project" value="InterPro"/>
</dbReference>